<feature type="compositionally biased region" description="Basic and acidic residues" evidence="1">
    <location>
        <begin position="72"/>
        <end position="87"/>
    </location>
</feature>
<feature type="compositionally biased region" description="Polar residues" evidence="1">
    <location>
        <begin position="186"/>
        <end position="203"/>
    </location>
</feature>
<feature type="region of interest" description="Disordered" evidence="1">
    <location>
        <begin position="55"/>
        <end position="127"/>
    </location>
</feature>
<feature type="compositionally biased region" description="Polar residues" evidence="1">
    <location>
        <begin position="336"/>
        <end position="363"/>
    </location>
</feature>
<feature type="compositionally biased region" description="Low complexity" evidence="1">
    <location>
        <begin position="275"/>
        <end position="284"/>
    </location>
</feature>
<feature type="compositionally biased region" description="Acidic residues" evidence="1">
    <location>
        <begin position="504"/>
        <end position="513"/>
    </location>
</feature>
<dbReference type="RefSeq" id="XP_022151481.1">
    <property type="nucleotide sequence ID" value="XM_022295789.1"/>
</dbReference>
<feature type="compositionally biased region" description="Polar residues" evidence="1">
    <location>
        <begin position="234"/>
        <end position="248"/>
    </location>
</feature>
<evidence type="ECO:0000256" key="1">
    <source>
        <dbReference type="SAM" id="MobiDB-lite"/>
    </source>
</evidence>
<proteinExistence type="predicted"/>
<dbReference type="KEGG" id="mcha:111019413"/>
<dbReference type="GO" id="GO:0043622">
    <property type="term" value="P:cortical microtubule organization"/>
    <property type="evidence" value="ECO:0007669"/>
    <property type="project" value="TreeGrafter"/>
</dbReference>
<feature type="compositionally biased region" description="Polar residues" evidence="1">
    <location>
        <begin position="103"/>
        <end position="122"/>
    </location>
</feature>
<keyword evidence="2" id="KW-1185">Reference proteome</keyword>
<evidence type="ECO:0000313" key="2">
    <source>
        <dbReference type="Proteomes" id="UP000504603"/>
    </source>
</evidence>
<feature type="compositionally biased region" description="Low complexity" evidence="1">
    <location>
        <begin position="167"/>
        <end position="185"/>
    </location>
</feature>
<feature type="region of interest" description="Disordered" evidence="1">
    <location>
        <begin position="478"/>
        <end position="519"/>
    </location>
</feature>
<dbReference type="PANTHER" id="PTHR31949">
    <property type="entry name" value="GASTRIC MUCIN-LIKE PROTEIN"/>
    <property type="match status" value="1"/>
</dbReference>
<keyword evidence="3" id="KW-0418">Kinase</keyword>
<gene>
    <name evidence="3" type="primary">LOC111019413</name>
</gene>
<feature type="compositionally biased region" description="Polar residues" evidence="1">
    <location>
        <begin position="263"/>
        <end position="274"/>
    </location>
</feature>
<dbReference type="PANTHER" id="PTHR31949:SF15">
    <property type="entry name" value="ENDOCHITINASE A-LIKE ISOFORM X1"/>
    <property type="match status" value="1"/>
</dbReference>
<organism evidence="2 3">
    <name type="scientific">Momordica charantia</name>
    <name type="common">Bitter gourd</name>
    <name type="synonym">Balsam pear</name>
    <dbReference type="NCBI Taxonomy" id="3673"/>
    <lineage>
        <taxon>Eukaryota</taxon>
        <taxon>Viridiplantae</taxon>
        <taxon>Streptophyta</taxon>
        <taxon>Embryophyta</taxon>
        <taxon>Tracheophyta</taxon>
        <taxon>Spermatophyta</taxon>
        <taxon>Magnoliopsida</taxon>
        <taxon>eudicotyledons</taxon>
        <taxon>Gunneridae</taxon>
        <taxon>Pentapetalae</taxon>
        <taxon>rosids</taxon>
        <taxon>fabids</taxon>
        <taxon>Cucurbitales</taxon>
        <taxon>Cucurbitaceae</taxon>
        <taxon>Momordiceae</taxon>
        <taxon>Momordica</taxon>
    </lineage>
</organism>
<dbReference type="AlphaFoldDB" id="A0A6J1DET0"/>
<feature type="compositionally biased region" description="Polar residues" evidence="1">
    <location>
        <begin position="142"/>
        <end position="160"/>
    </location>
</feature>
<accession>A0A6J1DET0</accession>
<feature type="compositionally biased region" description="Low complexity" evidence="1">
    <location>
        <begin position="326"/>
        <end position="335"/>
    </location>
</feature>
<sequence>MFGNATEGELAMLLDLRTVEKEIDSDNLLHRSYSEDLDPNSEIVSFSCSELNNNGGCSPISKNASSVPPRKTRTEDFMDSENEKSDYDWLLTPPGTPLFPSMETESQKNSTNKNDTPNSRSTALKPRLVNIQEESDSVSNIASKHHPNLQSGQQLNSSCASDKRPSSKASAATASRSATPTSRPTLSKSTKPSRSATPTSRVSLASVKAAVPPARSSTPGKATARLSTPIERSVSASKQTSRSATPNRCPSKPTCPSIVSRPTGRSSSTSKFNARSSSNPRPSRGTFPSIKPRPSKPSEVPNFPLDAAAHPLPERPASATKGRPVAASSSAKPSSGRTMSNGKTRQKPSSPSKQLASNGTSGTIFPFKQRIRSSDDNEVSPVVMGTKMVERVVNMRKLAPPKQGDHRSSNGDPASKPSADTSGFGRTLSNKSLDMALRHMDITRSLSGKVRPVVTKTQASSMDNANSRSIKFGTIGVADSPLATSSNGSSAPSAWSSSIRLDGSETEDNDDLAVETMSS</sequence>
<protein>
    <submittedName>
        <fullName evidence="3">Probable serine/threonine-protein kinase nek3</fullName>
    </submittedName>
</protein>
<feature type="compositionally biased region" description="Low complexity" evidence="1">
    <location>
        <begin position="483"/>
        <end position="498"/>
    </location>
</feature>
<evidence type="ECO:0000313" key="3">
    <source>
        <dbReference type="RefSeq" id="XP_022151481.1"/>
    </source>
</evidence>
<feature type="region of interest" description="Disordered" evidence="1">
    <location>
        <begin position="142"/>
        <end position="428"/>
    </location>
</feature>
<dbReference type="Proteomes" id="UP000504603">
    <property type="component" value="Unplaced"/>
</dbReference>
<dbReference type="GO" id="GO:0016301">
    <property type="term" value="F:kinase activity"/>
    <property type="evidence" value="ECO:0007669"/>
    <property type="project" value="UniProtKB-KW"/>
</dbReference>
<dbReference type="GeneID" id="111019413"/>
<dbReference type="OrthoDB" id="1929779at2759"/>
<reference evidence="3" key="1">
    <citation type="submission" date="2025-08" db="UniProtKB">
        <authorList>
            <consortium name="RefSeq"/>
        </authorList>
    </citation>
    <scope>IDENTIFICATION</scope>
    <source>
        <strain evidence="3">OHB3-1</strain>
    </source>
</reference>
<feature type="compositionally biased region" description="Polar residues" evidence="1">
    <location>
        <begin position="55"/>
        <end position="66"/>
    </location>
</feature>
<dbReference type="GO" id="GO:0055028">
    <property type="term" value="C:cortical microtubule"/>
    <property type="evidence" value="ECO:0007669"/>
    <property type="project" value="TreeGrafter"/>
</dbReference>
<keyword evidence="3" id="KW-0808">Transferase</keyword>
<name>A0A6J1DET0_MOMCH</name>